<dbReference type="EnsemblMetazoa" id="AALFPA23_018060.R26518">
    <property type="protein sequence ID" value="AALFPA23_018060.P26518"/>
    <property type="gene ID" value="AALFPA23_018060"/>
</dbReference>
<keyword evidence="7" id="KW-1185">Reference proteome</keyword>
<evidence type="ECO:0000256" key="1">
    <source>
        <dbReference type="ARBA" id="ARBA00004613"/>
    </source>
</evidence>
<comment type="subcellular location">
    <subcellularLocation>
        <location evidence="1">Secreted</location>
    </subcellularLocation>
</comment>
<protein>
    <submittedName>
        <fullName evidence="6">Uncharacterized protein</fullName>
    </submittedName>
</protein>
<dbReference type="SUPFAM" id="SSF47565">
    <property type="entry name" value="Insect pheromone/odorant-binding proteins"/>
    <property type="match status" value="1"/>
</dbReference>
<evidence type="ECO:0000256" key="4">
    <source>
        <dbReference type="ARBA" id="ARBA00022729"/>
    </source>
</evidence>
<dbReference type="PANTHER" id="PTHR11857">
    <property type="entry name" value="ODORANT BINDING PROTEIN-RELATED"/>
    <property type="match status" value="1"/>
</dbReference>
<dbReference type="InterPro" id="IPR036728">
    <property type="entry name" value="PBP_GOBP_sf"/>
</dbReference>
<evidence type="ECO:0000256" key="2">
    <source>
        <dbReference type="ARBA" id="ARBA00008098"/>
    </source>
</evidence>
<feature type="signal peptide" evidence="5">
    <location>
        <begin position="1"/>
        <end position="24"/>
    </location>
</feature>
<dbReference type="Pfam" id="PF01395">
    <property type="entry name" value="PBP_GOBP"/>
    <property type="match status" value="1"/>
</dbReference>
<evidence type="ECO:0000256" key="5">
    <source>
        <dbReference type="SAM" id="SignalP"/>
    </source>
</evidence>
<evidence type="ECO:0000256" key="3">
    <source>
        <dbReference type="ARBA" id="ARBA00022525"/>
    </source>
</evidence>
<name>A0ABM1ZFX3_AEDAL</name>
<accession>A0ABM1ZFX3</accession>
<dbReference type="InterPro" id="IPR006170">
    <property type="entry name" value="PBP/GOBP"/>
</dbReference>
<dbReference type="RefSeq" id="XP_062711425.1">
    <property type="nucleotide sequence ID" value="XM_062855441.1"/>
</dbReference>
<comment type="similarity">
    <text evidence="2">Belongs to the PBP/GOBP family.</text>
</comment>
<dbReference type="Proteomes" id="UP000069940">
    <property type="component" value="Unassembled WGS sequence"/>
</dbReference>
<reference evidence="7" key="1">
    <citation type="journal article" date="2015" name="Proc. Natl. Acad. Sci. U.S.A.">
        <title>Genome sequence of the Asian Tiger mosquito, Aedes albopictus, reveals insights into its biology, genetics, and evolution.</title>
        <authorList>
            <person name="Chen X.G."/>
            <person name="Jiang X."/>
            <person name="Gu J."/>
            <person name="Xu M."/>
            <person name="Wu Y."/>
            <person name="Deng Y."/>
            <person name="Zhang C."/>
            <person name="Bonizzoni M."/>
            <person name="Dermauw W."/>
            <person name="Vontas J."/>
            <person name="Armbruster P."/>
            <person name="Huang X."/>
            <person name="Yang Y."/>
            <person name="Zhang H."/>
            <person name="He W."/>
            <person name="Peng H."/>
            <person name="Liu Y."/>
            <person name="Wu K."/>
            <person name="Chen J."/>
            <person name="Lirakis M."/>
            <person name="Topalis P."/>
            <person name="Van Leeuwen T."/>
            <person name="Hall A.B."/>
            <person name="Jiang X."/>
            <person name="Thorpe C."/>
            <person name="Mueller R.L."/>
            <person name="Sun C."/>
            <person name="Waterhouse R.M."/>
            <person name="Yan G."/>
            <person name="Tu Z.J."/>
            <person name="Fang X."/>
            <person name="James A.A."/>
        </authorList>
    </citation>
    <scope>NUCLEOTIDE SEQUENCE [LARGE SCALE GENOMIC DNA]</scope>
    <source>
        <strain evidence="7">Foshan</strain>
    </source>
</reference>
<evidence type="ECO:0000313" key="6">
    <source>
        <dbReference type="EnsemblMetazoa" id="AALFPA23_018060.P26518"/>
    </source>
</evidence>
<sequence length="285" mass="32146">MGVKKWYIFIPFLAVSYFANNASSLQHSATLKSFNELRIECNQYLPSNDASYNVEDCSDRCLGLVGHFWNDTVGRTSNSVSRFYRLDSCDQEYINRTLQCMCETVQSLPQDANYQRASCSMQCYQDQFGQLINWEPQFVPVNDLKTTHIFRECAQMLGISFGQLGRILTNGYNKTAEGRCLMRCYLVRAGLYSDCGGPDIGRFSVQCQGYSQEYEQWVSKCYAGLKAQQLDSCTLATRVLDECIQGNEYSNSDLVGLVNLAGFALTGLGLTLEGIYYPLVGLLFF</sequence>
<reference evidence="6" key="2">
    <citation type="submission" date="2025-05" db="UniProtKB">
        <authorList>
            <consortium name="EnsemblMetazoa"/>
        </authorList>
    </citation>
    <scope>IDENTIFICATION</scope>
    <source>
        <strain evidence="6">Foshan</strain>
    </source>
</reference>
<keyword evidence="3" id="KW-0964">Secreted</keyword>
<dbReference type="CDD" id="cd23992">
    <property type="entry name" value="PBP_GOBP"/>
    <property type="match status" value="1"/>
</dbReference>
<keyword evidence="4 5" id="KW-0732">Signal</keyword>
<organism evidence="6 7">
    <name type="scientific">Aedes albopictus</name>
    <name type="common">Asian tiger mosquito</name>
    <name type="synonym">Stegomyia albopicta</name>
    <dbReference type="NCBI Taxonomy" id="7160"/>
    <lineage>
        <taxon>Eukaryota</taxon>
        <taxon>Metazoa</taxon>
        <taxon>Ecdysozoa</taxon>
        <taxon>Arthropoda</taxon>
        <taxon>Hexapoda</taxon>
        <taxon>Insecta</taxon>
        <taxon>Pterygota</taxon>
        <taxon>Neoptera</taxon>
        <taxon>Endopterygota</taxon>
        <taxon>Diptera</taxon>
        <taxon>Nematocera</taxon>
        <taxon>Culicoidea</taxon>
        <taxon>Culicidae</taxon>
        <taxon>Culicinae</taxon>
        <taxon>Aedini</taxon>
        <taxon>Aedes</taxon>
        <taxon>Stegomyia</taxon>
    </lineage>
</organism>
<proteinExistence type="inferred from homology"/>
<dbReference type="Gene3D" id="1.10.238.20">
    <property type="entry name" value="Pheromone/general odorant binding protein domain"/>
    <property type="match status" value="2"/>
</dbReference>
<feature type="chain" id="PRO_5046770558" evidence="5">
    <location>
        <begin position="25"/>
        <end position="285"/>
    </location>
</feature>
<dbReference type="PANTHER" id="PTHR11857:SF43">
    <property type="entry name" value="GEO07291P1-RELATED"/>
    <property type="match status" value="1"/>
</dbReference>
<evidence type="ECO:0000313" key="7">
    <source>
        <dbReference type="Proteomes" id="UP000069940"/>
    </source>
</evidence>
<dbReference type="GeneID" id="134289525"/>